<protein>
    <submittedName>
        <fullName evidence="1">Spartin-like</fullName>
    </submittedName>
</protein>
<keyword evidence="2" id="KW-1185">Reference proteome</keyword>
<sequence>MWRLSSCACRTSGAVVADDGRTGCALDGAVPSNAARETSRDVEDGGATVHRTGRGPCAARRCTMAPMARDFAAHVVAACVASRRAISMVAPPPAGRRSGESPVSLRRCRDGWSDFF</sequence>
<proteinExistence type="predicted"/>
<evidence type="ECO:0000313" key="1">
    <source>
        <dbReference type="EMBL" id="KZV40430.1"/>
    </source>
</evidence>
<dbReference type="AlphaFoldDB" id="A0A2Z7C730"/>
<organism evidence="1 2">
    <name type="scientific">Dorcoceras hygrometricum</name>
    <dbReference type="NCBI Taxonomy" id="472368"/>
    <lineage>
        <taxon>Eukaryota</taxon>
        <taxon>Viridiplantae</taxon>
        <taxon>Streptophyta</taxon>
        <taxon>Embryophyta</taxon>
        <taxon>Tracheophyta</taxon>
        <taxon>Spermatophyta</taxon>
        <taxon>Magnoliopsida</taxon>
        <taxon>eudicotyledons</taxon>
        <taxon>Gunneridae</taxon>
        <taxon>Pentapetalae</taxon>
        <taxon>asterids</taxon>
        <taxon>lamiids</taxon>
        <taxon>Lamiales</taxon>
        <taxon>Gesneriaceae</taxon>
        <taxon>Didymocarpoideae</taxon>
        <taxon>Trichosporeae</taxon>
        <taxon>Loxocarpinae</taxon>
        <taxon>Dorcoceras</taxon>
    </lineage>
</organism>
<dbReference type="Proteomes" id="UP000250235">
    <property type="component" value="Unassembled WGS sequence"/>
</dbReference>
<accession>A0A2Z7C730</accession>
<dbReference type="EMBL" id="KV000041">
    <property type="protein sequence ID" value="KZV40430.1"/>
    <property type="molecule type" value="Genomic_DNA"/>
</dbReference>
<reference evidence="1 2" key="1">
    <citation type="journal article" date="2015" name="Proc. Natl. Acad. Sci. U.S.A.">
        <title>The resurrection genome of Boea hygrometrica: A blueprint for survival of dehydration.</title>
        <authorList>
            <person name="Xiao L."/>
            <person name="Yang G."/>
            <person name="Zhang L."/>
            <person name="Yang X."/>
            <person name="Zhao S."/>
            <person name="Ji Z."/>
            <person name="Zhou Q."/>
            <person name="Hu M."/>
            <person name="Wang Y."/>
            <person name="Chen M."/>
            <person name="Xu Y."/>
            <person name="Jin H."/>
            <person name="Xiao X."/>
            <person name="Hu G."/>
            <person name="Bao F."/>
            <person name="Hu Y."/>
            <person name="Wan P."/>
            <person name="Li L."/>
            <person name="Deng X."/>
            <person name="Kuang T."/>
            <person name="Xiang C."/>
            <person name="Zhu J.K."/>
            <person name="Oliver M.J."/>
            <person name="He Y."/>
        </authorList>
    </citation>
    <scope>NUCLEOTIDE SEQUENCE [LARGE SCALE GENOMIC DNA]</scope>
    <source>
        <strain evidence="2">cv. XS01</strain>
    </source>
</reference>
<name>A0A2Z7C730_9LAMI</name>
<gene>
    <name evidence="1" type="ORF">F511_40476</name>
</gene>
<evidence type="ECO:0000313" key="2">
    <source>
        <dbReference type="Proteomes" id="UP000250235"/>
    </source>
</evidence>